<evidence type="ECO:0000313" key="17">
    <source>
        <dbReference type="Proteomes" id="UP000543642"/>
    </source>
</evidence>
<dbReference type="RefSeq" id="WP_183771419.1">
    <property type="nucleotide sequence ID" value="NZ_CAWVEG010000099.1"/>
</dbReference>
<dbReference type="CDD" id="cd03313">
    <property type="entry name" value="enolase"/>
    <property type="match status" value="1"/>
</dbReference>
<feature type="domain" description="Enolase N-terminal" evidence="15">
    <location>
        <begin position="4"/>
        <end position="134"/>
    </location>
</feature>
<evidence type="ECO:0000256" key="12">
    <source>
        <dbReference type="PIRSR" id="PIRSR001400-1"/>
    </source>
</evidence>
<dbReference type="InterPro" id="IPR020810">
    <property type="entry name" value="Enolase_C"/>
</dbReference>
<feature type="binding site" evidence="11 13">
    <location>
        <position position="286"/>
    </location>
    <ligand>
        <name>Mg(2+)</name>
        <dbReference type="ChEBI" id="CHEBI:18420"/>
    </ligand>
</feature>
<gene>
    <name evidence="11" type="primary">eno</name>
    <name evidence="16" type="ORF">HNP82_000641</name>
</gene>
<name>A0A7W8M3X8_9FIRM</name>
<evidence type="ECO:0000256" key="4">
    <source>
        <dbReference type="ARBA" id="ARBA00017068"/>
    </source>
</evidence>
<evidence type="ECO:0000313" key="16">
    <source>
        <dbReference type="EMBL" id="MBB5263543.1"/>
    </source>
</evidence>
<comment type="cofactor">
    <cofactor evidence="13">
        <name>Mg(2+)</name>
        <dbReference type="ChEBI" id="CHEBI:18420"/>
    </cofactor>
    <text evidence="13">Mg(2+) is required for catalysis and for stabilizing the dimer.</text>
</comment>
<dbReference type="GO" id="GO:0005576">
    <property type="term" value="C:extracellular region"/>
    <property type="evidence" value="ECO:0007669"/>
    <property type="project" value="UniProtKB-SubCell"/>
</dbReference>
<dbReference type="EC" id="4.2.1.11" evidence="3 11"/>
<keyword evidence="6 11" id="KW-0479">Metal-binding</keyword>
<comment type="cofactor">
    <cofactor evidence="11">
        <name>Mg(2+)</name>
        <dbReference type="ChEBI" id="CHEBI:18420"/>
    </cofactor>
    <text evidence="11">Binds a second Mg(2+) ion via substrate during catalysis.</text>
</comment>
<dbReference type="InterPro" id="IPR000941">
    <property type="entry name" value="Enolase"/>
</dbReference>
<evidence type="ECO:0000256" key="7">
    <source>
        <dbReference type="ARBA" id="ARBA00022842"/>
    </source>
</evidence>
<dbReference type="SMART" id="SM01193">
    <property type="entry name" value="Enolase_N"/>
    <property type="match status" value="1"/>
</dbReference>
<dbReference type="SFLD" id="SFLDG00178">
    <property type="entry name" value="enolase"/>
    <property type="match status" value="1"/>
</dbReference>
<dbReference type="InterPro" id="IPR036849">
    <property type="entry name" value="Enolase-like_C_sf"/>
</dbReference>
<dbReference type="UniPathway" id="UPA00109">
    <property type="reaction ID" value="UER00187"/>
</dbReference>
<dbReference type="AlphaFoldDB" id="A0A7W8M3X8"/>
<feature type="binding site" evidence="11 13">
    <location>
        <position position="242"/>
    </location>
    <ligand>
        <name>Mg(2+)</name>
        <dbReference type="ChEBI" id="CHEBI:18420"/>
    </ligand>
</feature>
<dbReference type="PRINTS" id="PR00148">
    <property type="entry name" value="ENOLASE"/>
</dbReference>
<dbReference type="SMART" id="SM01192">
    <property type="entry name" value="Enolase_C"/>
    <property type="match status" value="1"/>
</dbReference>
<evidence type="ECO:0000256" key="3">
    <source>
        <dbReference type="ARBA" id="ARBA00012058"/>
    </source>
</evidence>
<feature type="binding site" evidence="11 13">
    <location>
        <position position="313"/>
    </location>
    <ligand>
        <name>Mg(2+)</name>
        <dbReference type="ChEBI" id="CHEBI:18420"/>
    </ligand>
</feature>
<dbReference type="GO" id="GO:0000015">
    <property type="term" value="C:phosphopyruvate hydratase complex"/>
    <property type="evidence" value="ECO:0007669"/>
    <property type="project" value="InterPro"/>
</dbReference>
<dbReference type="GO" id="GO:0009986">
    <property type="term" value="C:cell surface"/>
    <property type="evidence" value="ECO:0007669"/>
    <property type="project" value="UniProtKB-SubCell"/>
</dbReference>
<evidence type="ECO:0000259" key="14">
    <source>
        <dbReference type="SMART" id="SM01192"/>
    </source>
</evidence>
<dbReference type="Gene3D" id="3.20.20.120">
    <property type="entry name" value="Enolase-like C-terminal domain"/>
    <property type="match status" value="1"/>
</dbReference>
<keyword evidence="7 11" id="KW-0460">Magnesium</keyword>
<feature type="active site" description="Proton acceptor" evidence="11 12">
    <location>
        <position position="338"/>
    </location>
</feature>
<dbReference type="SFLD" id="SFLDF00002">
    <property type="entry name" value="enolase"/>
    <property type="match status" value="1"/>
</dbReference>
<dbReference type="SUPFAM" id="SSF51604">
    <property type="entry name" value="Enolase C-terminal domain-like"/>
    <property type="match status" value="1"/>
</dbReference>
<sequence length="420" mass="45339">MPFIKSIYAREVLDSRGYPTVAVEVCAQCGMAAGAIVPAGSSTGIYEALDLRDMEEKRYLGQGVKKAVEHVNQTIAPQLCGMCIFDQVGIDQAMSLLDGTDNKGNLGANSILGVSLACAKTAAACLSMPLYRYVGGCFARRLPVPMITMISGGKHANNGLSFQEFMIMPAGTDCFREGVRVGAEVFHHLGRILDMEGYSTAVGAEGGYAPDISSNEKALALIIQAIVKAGYQPGKDVVLALDAAATEFWINGKYCLSQKENMSMTTGELIQYYHYLCDKFPIRAIEDGMDQDDWEGWCGLTVELGQKVSIIGDDFFVSSPSRIQMGVQKRAGTGVLIKPNQAGTLTQAMAAADFARNAGYEVIFSHRLGDSEDTTISDLAVALNTEKIKIGALCRAERTAKYNRLLKIEEELGETALYSH</sequence>
<reference evidence="16 17" key="1">
    <citation type="submission" date="2020-08" db="EMBL/GenBank/DDBJ databases">
        <title>Genomic Encyclopedia of Type Strains, Phase IV (KMG-IV): sequencing the most valuable type-strain genomes for metagenomic binning, comparative biology and taxonomic classification.</title>
        <authorList>
            <person name="Goeker M."/>
        </authorList>
    </citation>
    <scope>NUCLEOTIDE SEQUENCE [LARGE SCALE GENOMIC DNA]</scope>
    <source>
        <strain evidence="16 17">DSM 106146</strain>
    </source>
</reference>
<keyword evidence="9 11" id="KW-0456">Lyase</keyword>
<dbReference type="GO" id="GO:0006096">
    <property type="term" value="P:glycolytic process"/>
    <property type="evidence" value="ECO:0007669"/>
    <property type="project" value="UniProtKB-UniRule"/>
</dbReference>
<comment type="caution">
    <text evidence="16">The sequence shown here is derived from an EMBL/GenBank/DDBJ whole genome shotgun (WGS) entry which is preliminary data.</text>
</comment>
<proteinExistence type="inferred from homology"/>
<keyword evidence="8 11" id="KW-0324">Glycolysis</keyword>
<dbReference type="Gene3D" id="3.30.390.10">
    <property type="entry name" value="Enolase-like, N-terminal domain"/>
    <property type="match status" value="1"/>
</dbReference>
<dbReference type="Pfam" id="PF00113">
    <property type="entry name" value="Enolase_C"/>
    <property type="match status" value="1"/>
</dbReference>
<evidence type="ECO:0000256" key="2">
    <source>
        <dbReference type="ARBA" id="ARBA00009604"/>
    </source>
</evidence>
<evidence type="ECO:0000256" key="11">
    <source>
        <dbReference type="HAMAP-Rule" id="MF_00318"/>
    </source>
</evidence>
<feature type="active site" description="Proton donor" evidence="11 12">
    <location>
        <position position="205"/>
    </location>
</feature>
<organism evidence="16 17">
    <name type="scientific">Catenibacillus scindens</name>
    <dbReference type="NCBI Taxonomy" id="673271"/>
    <lineage>
        <taxon>Bacteria</taxon>
        <taxon>Bacillati</taxon>
        <taxon>Bacillota</taxon>
        <taxon>Clostridia</taxon>
        <taxon>Lachnospirales</taxon>
        <taxon>Lachnospiraceae</taxon>
        <taxon>Catenibacillus</taxon>
    </lineage>
</organism>
<evidence type="ECO:0000256" key="8">
    <source>
        <dbReference type="ARBA" id="ARBA00023152"/>
    </source>
</evidence>
<dbReference type="HAMAP" id="MF_00318">
    <property type="entry name" value="Enolase"/>
    <property type="match status" value="1"/>
</dbReference>
<feature type="binding site" evidence="11">
    <location>
        <position position="163"/>
    </location>
    <ligand>
        <name>(2R)-2-phosphoglycerate</name>
        <dbReference type="ChEBI" id="CHEBI:58289"/>
    </ligand>
</feature>
<comment type="similarity">
    <text evidence="2 11">Belongs to the enolase family.</text>
</comment>
<comment type="catalytic activity">
    <reaction evidence="10">
        <text>(2R)-2-phosphoglycerate = phosphoenolpyruvate + H2O</text>
        <dbReference type="Rhea" id="RHEA:10164"/>
        <dbReference type="ChEBI" id="CHEBI:15377"/>
        <dbReference type="ChEBI" id="CHEBI:58289"/>
        <dbReference type="ChEBI" id="CHEBI:58702"/>
        <dbReference type="EC" id="4.2.1.11"/>
    </reaction>
    <physiologicalReaction direction="left-to-right" evidence="10">
        <dbReference type="Rhea" id="RHEA:10165"/>
    </physiologicalReaction>
</comment>
<accession>A0A7W8M3X8</accession>
<dbReference type="Proteomes" id="UP000543642">
    <property type="component" value="Unassembled WGS sequence"/>
</dbReference>
<dbReference type="PANTHER" id="PTHR11902:SF1">
    <property type="entry name" value="ENOLASE"/>
    <property type="match status" value="1"/>
</dbReference>
<evidence type="ECO:0000256" key="6">
    <source>
        <dbReference type="ARBA" id="ARBA00022723"/>
    </source>
</evidence>
<dbReference type="SFLD" id="SFLDS00001">
    <property type="entry name" value="Enolase"/>
    <property type="match status" value="1"/>
</dbReference>
<evidence type="ECO:0000256" key="10">
    <source>
        <dbReference type="ARBA" id="ARBA00048951"/>
    </source>
</evidence>
<dbReference type="GO" id="GO:0000287">
    <property type="term" value="F:magnesium ion binding"/>
    <property type="evidence" value="ECO:0007669"/>
    <property type="project" value="UniProtKB-UniRule"/>
</dbReference>
<keyword evidence="17" id="KW-1185">Reference proteome</keyword>
<dbReference type="EMBL" id="JACHFW010000002">
    <property type="protein sequence ID" value="MBB5263543.1"/>
    <property type="molecule type" value="Genomic_DNA"/>
</dbReference>
<evidence type="ECO:0000256" key="1">
    <source>
        <dbReference type="ARBA" id="ARBA00005031"/>
    </source>
</evidence>
<dbReference type="PIRSF" id="PIRSF001400">
    <property type="entry name" value="Enolase"/>
    <property type="match status" value="1"/>
</dbReference>
<evidence type="ECO:0000259" key="15">
    <source>
        <dbReference type="SMART" id="SM01193"/>
    </source>
</evidence>
<dbReference type="GO" id="GO:0004634">
    <property type="term" value="F:phosphopyruvate hydratase activity"/>
    <property type="evidence" value="ECO:0007669"/>
    <property type="project" value="UniProtKB-UniRule"/>
</dbReference>
<comment type="caution">
    <text evidence="11">Lacks conserved residue(s) required for the propagation of feature annotation.</text>
</comment>
<protein>
    <recommendedName>
        <fullName evidence="4 11">Enolase</fullName>
        <ecNumber evidence="3 11">4.2.1.11</ecNumber>
    </recommendedName>
    <alternativeName>
        <fullName evidence="11">2-phospho-D-glycerate hydro-lyase</fullName>
    </alternativeName>
    <alternativeName>
        <fullName evidence="11">2-phosphoglycerate dehydratase</fullName>
    </alternativeName>
</protein>
<evidence type="ECO:0000256" key="9">
    <source>
        <dbReference type="ARBA" id="ARBA00023239"/>
    </source>
</evidence>
<keyword evidence="5 11" id="KW-0964">Secreted</keyword>
<comment type="pathway">
    <text evidence="1 11">Carbohydrate degradation; glycolysis; pyruvate from D-glyceraldehyde 3-phosphate: step 4/5.</text>
</comment>
<dbReference type="PANTHER" id="PTHR11902">
    <property type="entry name" value="ENOLASE"/>
    <property type="match status" value="1"/>
</dbReference>
<feature type="binding site" evidence="11">
    <location>
        <position position="389"/>
    </location>
    <ligand>
        <name>(2R)-2-phosphoglycerate</name>
        <dbReference type="ChEBI" id="CHEBI:58289"/>
    </ligand>
</feature>
<evidence type="ECO:0000256" key="5">
    <source>
        <dbReference type="ARBA" id="ARBA00022525"/>
    </source>
</evidence>
<evidence type="ECO:0000256" key="13">
    <source>
        <dbReference type="PIRSR" id="PIRSR001400-3"/>
    </source>
</evidence>
<comment type="subcellular location">
    <subcellularLocation>
        <location evidence="11">Cytoplasm</location>
    </subcellularLocation>
    <subcellularLocation>
        <location evidence="11">Secreted</location>
    </subcellularLocation>
    <subcellularLocation>
        <location evidence="11">Cell surface</location>
    </subcellularLocation>
    <text evidence="11">Fractions of enolase are present in both the cytoplasm and on the cell surface.</text>
</comment>
<dbReference type="Pfam" id="PF03952">
    <property type="entry name" value="Enolase_N"/>
    <property type="match status" value="1"/>
</dbReference>
<dbReference type="NCBIfam" id="TIGR01060">
    <property type="entry name" value="eno"/>
    <property type="match status" value="1"/>
</dbReference>
<dbReference type="InterPro" id="IPR029017">
    <property type="entry name" value="Enolase-like_N"/>
</dbReference>
<feature type="domain" description="Enolase C-terminal TIM barrel" evidence="14">
    <location>
        <begin position="139"/>
        <end position="419"/>
    </location>
</feature>
<feature type="binding site" evidence="11">
    <location>
        <position position="367"/>
    </location>
    <ligand>
        <name>(2R)-2-phosphoglycerate</name>
        <dbReference type="ChEBI" id="CHEBI:58289"/>
    </ligand>
</feature>
<keyword evidence="11" id="KW-0963">Cytoplasm</keyword>
<comment type="function">
    <text evidence="11">Catalyzes the reversible conversion of 2-phosphoglycerate (2-PG) into phosphoenolpyruvate (PEP). It is essential for the degradation of carbohydrates via glycolysis.</text>
</comment>
<dbReference type="InterPro" id="IPR020811">
    <property type="entry name" value="Enolase_N"/>
</dbReference>
<feature type="binding site" evidence="11">
    <location>
        <position position="338"/>
    </location>
    <ligand>
        <name>(2R)-2-phosphoglycerate</name>
        <dbReference type="ChEBI" id="CHEBI:58289"/>
    </ligand>
</feature>
<dbReference type="SUPFAM" id="SSF54826">
    <property type="entry name" value="Enolase N-terminal domain-like"/>
    <property type="match status" value="1"/>
</dbReference>